<gene>
    <name evidence="7" type="ORF">DXU93_10130</name>
</gene>
<dbReference type="NCBIfam" id="TIGR00765">
    <property type="entry name" value="yihY_not_rbn"/>
    <property type="match status" value="1"/>
</dbReference>
<evidence type="ECO:0000313" key="8">
    <source>
        <dbReference type="Proteomes" id="UP000257127"/>
    </source>
</evidence>
<keyword evidence="5 6" id="KW-0472">Membrane</keyword>
<dbReference type="Pfam" id="PF03631">
    <property type="entry name" value="Virul_fac_BrkB"/>
    <property type="match status" value="1"/>
</dbReference>
<feature type="transmembrane region" description="Helical" evidence="6">
    <location>
        <begin position="139"/>
        <end position="163"/>
    </location>
</feature>
<organism evidence="7 8">
    <name type="scientific">Brumimicrobium aurantiacum</name>
    <dbReference type="NCBI Taxonomy" id="1737063"/>
    <lineage>
        <taxon>Bacteria</taxon>
        <taxon>Pseudomonadati</taxon>
        <taxon>Bacteroidota</taxon>
        <taxon>Flavobacteriia</taxon>
        <taxon>Flavobacteriales</taxon>
        <taxon>Crocinitomicaceae</taxon>
        <taxon>Brumimicrobium</taxon>
    </lineage>
</organism>
<keyword evidence="3 6" id="KW-0812">Transmembrane</keyword>
<feature type="transmembrane region" description="Helical" evidence="6">
    <location>
        <begin position="183"/>
        <end position="209"/>
    </location>
</feature>
<proteinExistence type="predicted"/>
<keyword evidence="4 6" id="KW-1133">Transmembrane helix</keyword>
<feature type="transmembrane region" description="Helical" evidence="6">
    <location>
        <begin position="253"/>
        <end position="274"/>
    </location>
</feature>
<dbReference type="InterPro" id="IPR017039">
    <property type="entry name" value="Virul_fac_BrkB"/>
</dbReference>
<comment type="subcellular location">
    <subcellularLocation>
        <location evidence="1">Cell membrane</location>
        <topology evidence="1">Multi-pass membrane protein</topology>
    </subcellularLocation>
</comment>
<evidence type="ECO:0000256" key="3">
    <source>
        <dbReference type="ARBA" id="ARBA00022692"/>
    </source>
</evidence>
<evidence type="ECO:0000256" key="6">
    <source>
        <dbReference type="SAM" id="Phobius"/>
    </source>
</evidence>
<keyword evidence="8" id="KW-1185">Reference proteome</keyword>
<accession>A0A3E1EWG2</accession>
<dbReference type="OrthoDB" id="9797028at2"/>
<feature type="transmembrane region" description="Helical" evidence="6">
    <location>
        <begin position="35"/>
        <end position="58"/>
    </location>
</feature>
<dbReference type="PANTHER" id="PTHR30213">
    <property type="entry name" value="INNER MEMBRANE PROTEIN YHJD"/>
    <property type="match status" value="1"/>
</dbReference>
<evidence type="ECO:0000256" key="4">
    <source>
        <dbReference type="ARBA" id="ARBA00022989"/>
    </source>
</evidence>
<dbReference type="RefSeq" id="WP_116881177.1">
    <property type="nucleotide sequence ID" value="NZ_QURB01000006.1"/>
</dbReference>
<protein>
    <submittedName>
        <fullName evidence="7">YihY/virulence factor BrkB family protein</fullName>
    </submittedName>
</protein>
<dbReference type="Proteomes" id="UP000257127">
    <property type="component" value="Unassembled WGS sequence"/>
</dbReference>
<evidence type="ECO:0000256" key="1">
    <source>
        <dbReference type="ARBA" id="ARBA00004651"/>
    </source>
</evidence>
<evidence type="ECO:0000256" key="2">
    <source>
        <dbReference type="ARBA" id="ARBA00022475"/>
    </source>
</evidence>
<name>A0A3E1EWG2_9FLAO</name>
<reference evidence="7 8" key="1">
    <citation type="submission" date="2018-08" db="EMBL/GenBank/DDBJ databases">
        <title>The draft genome squence of Brumimicrobium sp. N62.</title>
        <authorList>
            <person name="Du Z.-J."/>
            <person name="Luo H.-R."/>
        </authorList>
    </citation>
    <scope>NUCLEOTIDE SEQUENCE [LARGE SCALE GENOMIC DNA]</scope>
    <source>
        <strain evidence="7 8">N62</strain>
    </source>
</reference>
<dbReference type="EMBL" id="QURB01000006">
    <property type="protein sequence ID" value="RFC53896.1"/>
    <property type="molecule type" value="Genomic_DNA"/>
</dbReference>
<dbReference type="AlphaFoldDB" id="A0A3E1EWG2"/>
<dbReference type="PIRSF" id="PIRSF035875">
    <property type="entry name" value="RNase_BN"/>
    <property type="match status" value="1"/>
</dbReference>
<feature type="transmembrane region" description="Helical" evidence="6">
    <location>
        <begin position="221"/>
        <end position="241"/>
    </location>
</feature>
<dbReference type="GO" id="GO:0005886">
    <property type="term" value="C:plasma membrane"/>
    <property type="evidence" value="ECO:0007669"/>
    <property type="project" value="UniProtKB-SubCell"/>
</dbReference>
<sequence length="319" mass="35081">MINKIKDFLKPFIEVVKTMIDGFGTHGVMTFAAAIGFYTIFSLPGLLVTIIVVAGFFLGKDAASGQLTSQLGEFIGTDIAQSISDIIVQVEVGGDGTLQTIIGVGTLVFSATTVFMSLQEGLNRIWDVVAKPKRGIVKFLINRVLSLGMIVGMGFIFIVSLISDTILEIFFNQIQKLIGAETSFLLDIVSTGLSFAIIFLIIAMIFKFLPDVKLRWKDVGMAALITAGLFVLGKYAIQVYLSNSSFSETYQAAGSIVVLLIWVYYSTVVILLGAEITRAIMIYKGRPIRPANQAQKIEIKQVDYDTYKSQYYHTEESEE</sequence>
<dbReference type="PANTHER" id="PTHR30213:SF1">
    <property type="entry name" value="INNER MEMBRANE PROTEIN YHJD"/>
    <property type="match status" value="1"/>
</dbReference>
<evidence type="ECO:0000256" key="5">
    <source>
        <dbReference type="ARBA" id="ARBA00023136"/>
    </source>
</evidence>
<evidence type="ECO:0000313" key="7">
    <source>
        <dbReference type="EMBL" id="RFC53896.1"/>
    </source>
</evidence>
<comment type="caution">
    <text evidence="7">The sequence shown here is derived from an EMBL/GenBank/DDBJ whole genome shotgun (WGS) entry which is preliminary data.</text>
</comment>
<feature type="transmembrane region" description="Helical" evidence="6">
    <location>
        <begin position="98"/>
        <end position="118"/>
    </location>
</feature>
<keyword evidence="2" id="KW-1003">Cell membrane</keyword>